<dbReference type="GO" id="GO:0045900">
    <property type="term" value="P:negative regulation of translational elongation"/>
    <property type="evidence" value="ECO:0007669"/>
    <property type="project" value="TreeGrafter"/>
</dbReference>
<reference evidence="3 4" key="1">
    <citation type="journal article" date="2007" name="Genome Biol.">
        <title>Interrupted coding sequences in Mycobacterium smegmatis: authentic mutations or sequencing errors?</title>
        <authorList>
            <person name="Deshayes C."/>
            <person name="Perrodou E."/>
            <person name="Gallien S."/>
            <person name="Euphrasie D."/>
            <person name="Schaeffer C."/>
            <person name="Van-Dorsselaer A."/>
            <person name="Poch O."/>
            <person name="Lecompte O."/>
            <person name="Reyrat J.M."/>
        </authorList>
    </citation>
    <scope>NUCLEOTIDE SEQUENCE [LARGE SCALE GENOMIC DNA]</scope>
    <source>
        <strain evidence="4">ATCC 700084 / mc(2)155</strain>
    </source>
</reference>
<dbReference type="AlphaFoldDB" id="I7FNL9"/>
<reference evidence="3 4" key="2">
    <citation type="journal article" date="2009" name="Genome Res.">
        <title>Ortho-proteogenomics: multiple proteomes investigation through orthology and a new MS-based protocol.</title>
        <authorList>
            <person name="Gallien S."/>
            <person name="Perrodou E."/>
            <person name="Carapito C."/>
            <person name="Deshayes C."/>
            <person name="Reyrat J.M."/>
            <person name="Van Dorsselaer A."/>
            <person name="Poch O."/>
            <person name="Schaeffer C."/>
            <person name="Lecompte O."/>
        </authorList>
    </citation>
    <scope>NUCLEOTIDE SEQUENCE [LARGE SCALE GENOMIC DNA]</scope>
    <source>
        <strain evidence="4">ATCC 700084 / mc(2)155</strain>
    </source>
</reference>
<dbReference type="GO" id="GO:0022627">
    <property type="term" value="C:cytosolic small ribosomal subunit"/>
    <property type="evidence" value="ECO:0007669"/>
    <property type="project" value="TreeGrafter"/>
</dbReference>
<dbReference type="SUPFAM" id="SSF69754">
    <property type="entry name" value="Ribosome binding protein Y (YfiA homologue)"/>
    <property type="match status" value="1"/>
</dbReference>
<dbReference type="PANTHER" id="PTHR33231">
    <property type="entry name" value="30S RIBOSOMAL PROTEIN"/>
    <property type="match status" value="1"/>
</dbReference>
<organism evidence="3 4">
    <name type="scientific">Mycolicibacterium smegmatis (strain ATCC 700084 / mc(2)155)</name>
    <name type="common">Mycobacterium smegmatis</name>
    <dbReference type="NCBI Taxonomy" id="246196"/>
    <lineage>
        <taxon>Bacteria</taxon>
        <taxon>Bacillati</taxon>
        <taxon>Actinomycetota</taxon>
        <taxon>Actinomycetes</taxon>
        <taxon>Mycobacteriales</taxon>
        <taxon>Mycobacteriaceae</taxon>
        <taxon>Mycolicibacterium</taxon>
    </lineage>
</organism>
<dbReference type="Proteomes" id="UP000006158">
    <property type="component" value="Chromosome"/>
</dbReference>
<evidence type="ECO:0000259" key="2">
    <source>
        <dbReference type="Pfam" id="PF16321"/>
    </source>
</evidence>
<dbReference type="Pfam" id="PF16321">
    <property type="entry name" value="Ribosom_S30AE_C"/>
    <property type="match status" value="2"/>
</dbReference>
<dbReference type="InterPro" id="IPR036567">
    <property type="entry name" value="RHF-like"/>
</dbReference>
<dbReference type="RefSeq" id="WP_014877865.1">
    <property type="nucleotide sequence ID" value="NC_008596.1"/>
</dbReference>
<accession>I7FNL9</accession>
<keyword evidence="1" id="KW-0810">Translation regulation</keyword>
<proteinExistence type="predicted"/>
<dbReference type="PANTHER" id="PTHR33231:SF1">
    <property type="entry name" value="30S RIBOSOMAL PROTEIN"/>
    <property type="match status" value="1"/>
</dbReference>
<name>I7FNL9_MYCS2</name>
<sequence>MRQRTGLPEVMDVDVSTDGELPGAAEYAREKIGRLSRRAHRPVLHARVRLTRHGDPAVERPVIAQANLDVNGRQVRAQVEGVNAREAVDRLEARLRSRLERIAEHWEARRGGVPAEAGREWRHESEPARRPGYFPRPPEERRIIRRKSFSMVPCTVDEAALEMEMLDYDFHLFTEKGTGFAAVLYKGGPTGYRLVLVIPVPADELSPFEKPITISTHPAPCLTQRDAVERLGLLGLPFLFYIDAAEGRASVIYRRYDGHYGLITPADG</sequence>
<dbReference type="InterPro" id="IPR038416">
    <property type="entry name" value="Ribosom_S30AE_C_sf"/>
</dbReference>
<dbReference type="InterPro" id="IPR003489">
    <property type="entry name" value="RHF/RaiA"/>
</dbReference>
<dbReference type="EMBL" id="CP001663">
    <property type="protein sequence ID" value="AFP40303.1"/>
    <property type="molecule type" value="Genomic_DNA"/>
</dbReference>
<dbReference type="KEGG" id="msg:MSMEI_3845"/>
<dbReference type="Pfam" id="PF02482">
    <property type="entry name" value="Ribosomal_S30AE"/>
    <property type="match status" value="1"/>
</dbReference>
<dbReference type="GeneID" id="93458673"/>
<evidence type="ECO:0000313" key="4">
    <source>
        <dbReference type="Proteomes" id="UP000006158"/>
    </source>
</evidence>
<dbReference type="KEGG" id="msb:LJ00_19560"/>
<dbReference type="InterPro" id="IPR032528">
    <property type="entry name" value="Ribosom_S30AE_C"/>
</dbReference>
<dbReference type="GO" id="GO:0043024">
    <property type="term" value="F:ribosomal small subunit binding"/>
    <property type="evidence" value="ECO:0007669"/>
    <property type="project" value="TreeGrafter"/>
</dbReference>
<evidence type="ECO:0000256" key="1">
    <source>
        <dbReference type="ARBA" id="ARBA00022845"/>
    </source>
</evidence>
<dbReference type="Gene3D" id="3.30.505.50">
    <property type="entry name" value="Sigma 54 modulation/S30EA ribosomal protein, C-terminal domain"/>
    <property type="match status" value="2"/>
</dbReference>
<dbReference type="InterPro" id="IPR050574">
    <property type="entry name" value="HPF/YfiA_ribosome-assoc"/>
</dbReference>
<gene>
    <name evidence="3" type="ordered locus">MSMEI_3845</name>
</gene>
<feature type="domain" description="Sigma 54 modulation/S30EA ribosomal protein C-terminal" evidence="2">
    <location>
        <begin position="139"/>
        <end position="194"/>
    </location>
</feature>
<dbReference type="PATRIC" id="fig|246196.56.peg.3937"/>
<feature type="domain" description="Sigma 54 modulation/S30EA ribosomal protein C-terminal" evidence="2">
    <location>
        <begin position="216"/>
        <end position="262"/>
    </location>
</feature>
<dbReference type="Gene3D" id="3.30.160.100">
    <property type="entry name" value="Ribosome hibernation promotion factor-like"/>
    <property type="match status" value="1"/>
</dbReference>
<evidence type="ECO:0000313" key="3">
    <source>
        <dbReference type="EMBL" id="AFP40303.1"/>
    </source>
</evidence>
<protein>
    <recommendedName>
        <fullName evidence="2">Sigma 54 modulation/S30EA ribosomal protein C-terminal domain-containing protein</fullName>
    </recommendedName>
</protein>